<evidence type="ECO:0000256" key="1">
    <source>
        <dbReference type="ARBA" id="ARBA00004127"/>
    </source>
</evidence>
<evidence type="ECO:0000256" key="4">
    <source>
        <dbReference type="ARBA" id="ARBA00023136"/>
    </source>
</evidence>
<dbReference type="GO" id="GO:0012505">
    <property type="term" value="C:endomembrane system"/>
    <property type="evidence" value="ECO:0007669"/>
    <property type="project" value="UniProtKB-SubCell"/>
</dbReference>
<dbReference type="Proteomes" id="UP000233597">
    <property type="component" value="Unassembled WGS sequence"/>
</dbReference>
<comment type="subcellular location">
    <subcellularLocation>
        <location evidence="1">Endomembrane system</location>
        <topology evidence="1">Multi-pass membrane protein</topology>
    </subcellularLocation>
</comment>
<evidence type="ECO:0000313" key="6">
    <source>
        <dbReference type="EMBL" id="PKR54860.1"/>
    </source>
</evidence>
<comment type="caution">
    <text evidence="6">The sequence shown here is derived from an EMBL/GenBank/DDBJ whole genome shotgun (WGS) entry which is preliminary data.</text>
</comment>
<keyword evidence="2" id="KW-0812">Transmembrane</keyword>
<dbReference type="InterPro" id="IPR010652">
    <property type="entry name" value="DUF1232"/>
</dbReference>
<evidence type="ECO:0000313" key="7">
    <source>
        <dbReference type="Proteomes" id="UP000233597"/>
    </source>
</evidence>
<proteinExistence type="predicted"/>
<dbReference type="EMBL" id="NWTK01000003">
    <property type="protein sequence ID" value="PKR54860.1"/>
    <property type="molecule type" value="Genomic_DNA"/>
</dbReference>
<protein>
    <recommendedName>
        <fullName evidence="5">DUF1232 domain-containing protein</fullName>
    </recommendedName>
</protein>
<evidence type="ECO:0000256" key="3">
    <source>
        <dbReference type="ARBA" id="ARBA00022989"/>
    </source>
</evidence>
<evidence type="ECO:0000259" key="5">
    <source>
        <dbReference type="Pfam" id="PF06803"/>
    </source>
</evidence>
<keyword evidence="3" id="KW-1133">Transmembrane helix</keyword>
<dbReference type="RefSeq" id="WP_101264703.1">
    <property type="nucleotide sequence ID" value="NZ_NWTK01000003.1"/>
</dbReference>
<feature type="domain" description="DUF1232" evidence="5">
    <location>
        <begin position="26"/>
        <end position="61"/>
    </location>
</feature>
<keyword evidence="4" id="KW-0472">Membrane</keyword>
<dbReference type="OrthoDB" id="9804184at2"/>
<name>A0A2N3KWJ2_9PROT</name>
<accession>A0A2N3KWJ2</accession>
<reference evidence="6 7" key="1">
    <citation type="submission" date="2017-09" db="EMBL/GenBank/DDBJ databases">
        <title>Biodiversity and function of Thalassospira species in the particle-attached aromatic-hydrocarbon-degrading consortia from the surface seawater of the South China Sea.</title>
        <authorList>
            <person name="Dong C."/>
            <person name="Liu R."/>
            <person name="Shao Z."/>
        </authorList>
    </citation>
    <scope>NUCLEOTIDE SEQUENCE [LARGE SCALE GENOMIC DNA]</scope>
    <source>
        <strain evidence="6 7">CSC1P2</strain>
    </source>
</reference>
<sequence length="81" mass="9020">MARRGLAIIPNLIKGLVRRDVPIKSKAQLLAGLVYLVSPVDLIPDFMLGAGWIDDLVIVPLLGWFSWRVLPPAVQDDMKKE</sequence>
<dbReference type="AlphaFoldDB" id="A0A2N3KWJ2"/>
<organism evidence="6 7">
    <name type="scientific">Thalassospira marina</name>
    <dbReference type="NCBI Taxonomy" id="2048283"/>
    <lineage>
        <taxon>Bacteria</taxon>
        <taxon>Pseudomonadati</taxon>
        <taxon>Pseudomonadota</taxon>
        <taxon>Alphaproteobacteria</taxon>
        <taxon>Rhodospirillales</taxon>
        <taxon>Thalassospiraceae</taxon>
        <taxon>Thalassospira</taxon>
    </lineage>
</organism>
<gene>
    <name evidence="6" type="ORF">COO20_05500</name>
</gene>
<dbReference type="Pfam" id="PF06803">
    <property type="entry name" value="DUF1232"/>
    <property type="match status" value="1"/>
</dbReference>
<evidence type="ECO:0000256" key="2">
    <source>
        <dbReference type="ARBA" id="ARBA00022692"/>
    </source>
</evidence>